<dbReference type="AlphaFoldDB" id="A0A9N9RX69"/>
<dbReference type="GO" id="GO:0031012">
    <property type="term" value="C:extracellular matrix"/>
    <property type="evidence" value="ECO:0007669"/>
    <property type="project" value="TreeGrafter"/>
</dbReference>
<dbReference type="PANTHER" id="PTHR12236">
    <property type="entry name" value="STRUCTURAL CONTITUENT OF CUTICLE"/>
    <property type="match status" value="1"/>
</dbReference>
<dbReference type="Proteomes" id="UP001153620">
    <property type="component" value="Chromosome 2"/>
</dbReference>
<evidence type="ECO:0008006" key="6">
    <source>
        <dbReference type="Google" id="ProtNLM"/>
    </source>
</evidence>
<accession>A0A9N9RX69</accession>
<dbReference type="EMBL" id="OU895878">
    <property type="protein sequence ID" value="CAG9804211.1"/>
    <property type="molecule type" value="Genomic_DNA"/>
</dbReference>
<dbReference type="OrthoDB" id="10071059at2759"/>
<dbReference type="PROSITE" id="PS51155">
    <property type="entry name" value="CHIT_BIND_RR_2"/>
    <property type="match status" value="1"/>
</dbReference>
<feature type="chain" id="PRO_5040501921" description="Cuticle protein" evidence="3">
    <location>
        <begin position="17"/>
        <end position="181"/>
    </location>
</feature>
<protein>
    <recommendedName>
        <fullName evidence="6">Cuticle protein</fullName>
    </recommendedName>
</protein>
<evidence type="ECO:0000256" key="1">
    <source>
        <dbReference type="ARBA" id="ARBA00022460"/>
    </source>
</evidence>
<keyword evidence="1 2" id="KW-0193">Cuticle</keyword>
<dbReference type="PANTHER" id="PTHR12236:SF95">
    <property type="entry name" value="CUTICULAR PROTEIN 76BD, ISOFORM C-RELATED"/>
    <property type="match status" value="1"/>
</dbReference>
<gene>
    <name evidence="4" type="ORF">CHIRRI_LOCUS7104</name>
</gene>
<dbReference type="PROSITE" id="PS00233">
    <property type="entry name" value="CHIT_BIND_RR_1"/>
    <property type="match status" value="1"/>
</dbReference>
<dbReference type="GO" id="GO:0005615">
    <property type="term" value="C:extracellular space"/>
    <property type="evidence" value="ECO:0007669"/>
    <property type="project" value="TreeGrafter"/>
</dbReference>
<dbReference type="Pfam" id="PF00379">
    <property type="entry name" value="Chitin_bind_4"/>
    <property type="match status" value="1"/>
</dbReference>
<dbReference type="GO" id="GO:0042302">
    <property type="term" value="F:structural constituent of cuticle"/>
    <property type="evidence" value="ECO:0007669"/>
    <property type="project" value="UniProtKB-UniRule"/>
</dbReference>
<proteinExistence type="predicted"/>
<evidence type="ECO:0000256" key="2">
    <source>
        <dbReference type="PROSITE-ProRule" id="PRU00497"/>
    </source>
</evidence>
<dbReference type="InterPro" id="IPR000618">
    <property type="entry name" value="Insect_cuticle"/>
</dbReference>
<evidence type="ECO:0000313" key="5">
    <source>
        <dbReference type="Proteomes" id="UP001153620"/>
    </source>
</evidence>
<dbReference type="InterPro" id="IPR051217">
    <property type="entry name" value="Insect_Cuticle_Struc_Prot"/>
</dbReference>
<reference evidence="4" key="2">
    <citation type="submission" date="2022-10" db="EMBL/GenBank/DDBJ databases">
        <authorList>
            <consortium name="ENA_rothamsted_submissions"/>
            <consortium name="culmorum"/>
            <person name="King R."/>
        </authorList>
    </citation>
    <scope>NUCLEOTIDE SEQUENCE</scope>
</reference>
<name>A0A9N9RX69_9DIPT</name>
<organism evidence="4 5">
    <name type="scientific">Chironomus riparius</name>
    <dbReference type="NCBI Taxonomy" id="315576"/>
    <lineage>
        <taxon>Eukaryota</taxon>
        <taxon>Metazoa</taxon>
        <taxon>Ecdysozoa</taxon>
        <taxon>Arthropoda</taxon>
        <taxon>Hexapoda</taxon>
        <taxon>Insecta</taxon>
        <taxon>Pterygota</taxon>
        <taxon>Neoptera</taxon>
        <taxon>Endopterygota</taxon>
        <taxon>Diptera</taxon>
        <taxon>Nematocera</taxon>
        <taxon>Chironomoidea</taxon>
        <taxon>Chironomidae</taxon>
        <taxon>Chironominae</taxon>
        <taxon>Chironomus</taxon>
    </lineage>
</organism>
<reference evidence="4" key="1">
    <citation type="submission" date="2022-01" db="EMBL/GenBank/DDBJ databases">
        <authorList>
            <person name="King R."/>
        </authorList>
    </citation>
    <scope>NUCLEOTIDE SEQUENCE</scope>
</reference>
<evidence type="ECO:0000256" key="3">
    <source>
        <dbReference type="SAM" id="SignalP"/>
    </source>
</evidence>
<dbReference type="PRINTS" id="PR00947">
    <property type="entry name" value="CUTICLE"/>
</dbReference>
<keyword evidence="3" id="KW-0732">Signal</keyword>
<dbReference type="InterPro" id="IPR031311">
    <property type="entry name" value="CHIT_BIND_RR_consensus"/>
</dbReference>
<keyword evidence="5" id="KW-1185">Reference proteome</keyword>
<feature type="signal peptide" evidence="3">
    <location>
        <begin position="1"/>
        <end position="16"/>
    </location>
</feature>
<evidence type="ECO:0000313" key="4">
    <source>
        <dbReference type="EMBL" id="CAG9804211.1"/>
    </source>
</evidence>
<sequence length="181" mass="18952">MFRFAALFALIAYTSGSPIVATPYGLAAPVGLAPSVVKTVEFDAHPQYSYTYSVNDASTGDSKSQSETRNGDAVTGQYSLIEADGTRRVVDYTADDIHGFNAVVRKEGAVAPVAKVIAPAYHAPIAAYHAPIASPYAAYHAPIGAAYHAPIGAAYHAPIASPYAAYHHPIAAPVIAKPYYG</sequence>